<protein>
    <submittedName>
        <fullName evidence="9">Small multidrug resistance protein</fullName>
    </submittedName>
</protein>
<dbReference type="Pfam" id="PF00893">
    <property type="entry name" value="Multi_Drug_Res"/>
    <property type="match status" value="1"/>
</dbReference>
<evidence type="ECO:0000313" key="9">
    <source>
        <dbReference type="EMBL" id="GAT18227.1"/>
    </source>
</evidence>
<gene>
    <name evidence="9" type="ORF">IWT5_00500</name>
</gene>
<evidence type="ECO:0000256" key="4">
    <source>
        <dbReference type="ARBA" id="ARBA00022692"/>
    </source>
</evidence>
<sequence length="118" mass="13180">MRLNIVFRNGMVTLLLGYGFLFAAIIFEIISSSLLKESDGFHRLIPTICLVIGYTITLFLFSKSLRWMDLGVAYALWGAIGTLFTTIIGIIFFKERLNRSKVVGVACIIIGTVMLNIL</sequence>
<dbReference type="AlphaFoldDB" id="A0A1Z5H4K9"/>
<dbReference type="GO" id="GO:0005886">
    <property type="term" value="C:plasma membrane"/>
    <property type="evidence" value="ECO:0007669"/>
    <property type="project" value="UniProtKB-SubCell"/>
</dbReference>
<keyword evidence="10" id="KW-1185">Reference proteome</keyword>
<dbReference type="FunFam" id="1.10.3730.20:FF:000001">
    <property type="entry name" value="Quaternary ammonium compound resistance transporter SugE"/>
    <property type="match status" value="1"/>
</dbReference>
<evidence type="ECO:0000256" key="2">
    <source>
        <dbReference type="ARBA" id="ARBA00022448"/>
    </source>
</evidence>
<accession>A0A1Z5H4K9</accession>
<keyword evidence="6 8" id="KW-0472">Membrane</keyword>
<evidence type="ECO:0000256" key="8">
    <source>
        <dbReference type="SAM" id="Phobius"/>
    </source>
</evidence>
<dbReference type="PANTHER" id="PTHR30561">
    <property type="entry name" value="SMR FAMILY PROTON-DEPENDENT DRUG EFFLUX TRANSPORTER SUGE"/>
    <property type="match status" value="1"/>
</dbReference>
<comment type="caution">
    <text evidence="9">The sequence shown here is derived from an EMBL/GenBank/DDBJ whole genome shotgun (WGS) entry which is preliminary data.</text>
</comment>
<keyword evidence="4 7" id="KW-0812">Transmembrane</keyword>
<keyword evidence="2" id="KW-0813">Transport</keyword>
<evidence type="ECO:0000256" key="5">
    <source>
        <dbReference type="ARBA" id="ARBA00022989"/>
    </source>
</evidence>
<keyword evidence="5 8" id="KW-1133">Transmembrane helix</keyword>
<comment type="similarity">
    <text evidence="7">Belongs to the drug/metabolite transporter (DMT) superfamily. Small multidrug resistance (SMR) (TC 2.A.7.1) family.</text>
</comment>
<dbReference type="OrthoDB" id="21828at2"/>
<keyword evidence="3" id="KW-1003">Cell membrane</keyword>
<dbReference type="EMBL" id="BCMJ01000002">
    <property type="protein sequence ID" value="GAT18227.1"/>
    <property type="molecule type" value="Genomic_DNA"/>
</dbReference>
<reference evidence="9 10" key="1">
    <citation type="submission" date="2015-11" db="EMBL/GenBank/DDBJ databases">
        <title>Draft genome sequences of new species of the genus Lactobacillus isolated from orchardgrass silage.</title>
        <authorList>
            <person name="Tohno M."/>
            <person name="Tanizawa Y."/>
            <person name="Arita M."/>
        </authorList>
    </citation>
    <scope>NUCLEOTIDE SEQUENCE [LARGE SCALE GENOMIC DNA]</scope>
    <source>
        <strain evidence="9 10">IWT5</strain>
    </source>
</reference>
<feature type="transmembrane region" description="Helical" evidence="8">
    <location>
        <begin position="99"/>
        <end position="117"/>
    </location>
</feature>
<feature type="transmembrane region" description="Helical" evidence="8">
    <location>
        <begin position="12"/>
        <end position="35"/>
    </location>
</feature>
<evidence type="ECO:0000256" key="7">
    <source>
        <dbReference type="RuleBase" id="RU003942"/>
    </source>
</evidence>
<evidence type="ECO:0000256" key="3">
    <source>
        <dbReference type="ARBA" id="ARBA00022475"/>
    </source>
</evidence>
<dbReference type="InterPro" id="IPR000390">
    <property type="entry name" value="Small_drug/metabolite_transptr"/>
</dbReference>
<dbReference type="Gene3D" id="1.10.3730.20">
    <property type="match status" value="1"/>
</dbReference>
<evidence type="ECO:0000256" key="6">
    <source>
        <dbReference type="ARBA" id="ARBA00023136"/>
    </source>
</evidence>
<dbReference type="GO" id="GO:0022857">
    <property type="term" value="F:transmembrane transporter activity"/>
    <property type="evidence" value="ECO:0007669"/>
    <property type="project" value="InterPro"/>
</dbReference>
<comment type="subcellular location">
    <subcellularLocation>
        <location evidence="1 7">Cell membrane</location>
        <topology evidence="1 7">Multi-pass membrane protein</topology>
    </subcellularLocation>
</comment>
<organism evidence="9 10">
    <name type="scientific">Secundilactobacillus silagincola</name>
    <dbReference type="NCBI Taxonomy" id="1714681"/>
    <lineage>
        <taxon>Bacteria</taxon>
        <taxon>Bacillati</taxon>
        <taxon>Bacillota</taxon>
        <taxon>Bacilli</taxon>
        <taxon>Lactobacillales</taxon>
        <taxon>Lactobacillaceae</taxon>
        <taxon>Secundilactobacillus</taxon>
    </lineage>
</organism>
<proteinExistence type="inferred from homology"/>
<dbReference type="PANTHER" id="PTHR30561:SF1">
    <property type="entry name" value="MULTIDRUG TRANSPORTER EMRE"/>
    <property type="match status" value="1"/>
</dbReference>
<feature type="transmembrane region" description="Helical" evidence="8">
    <location>
        <begin position="73"/>
        <end position="93"/>
    </location>
</feature>
<dbReference type="Proteomes" id="UP000223370">
    <property type="component" value="Unassembled WGS sequence"/>
</dbReference>
<dbReference type="InterPro" id="IPR037185">
    <property type="entry name" value="EmrE-like"/>
</dbReference>
<feature type="transmembrane region" description="Helical" evidence="8">
    <location>
        <begin position="41"/>
        <end position="61"/>
    </location>
</feature>
<evidence type="ECO:0000256" key="1">
    <source>
        <dbReference type="ARBA" id="ARBA00004651"/>
    </source>
</evidence>
<name>A0A1Z5H4K9_9LACO</name>
<dbReference type="SUPFAM" id="SSF103481">
    <property type="entry name" value="Multidrug resistance efflux transporter EmrE"/>
    <property type="match status" value="1"/>
</dbReference>
<dbReference type="InterPro" id="IPR045324">
    <property type="entry name" value="Small_multidrug_res"/>
</dbReference>
<evidence type="ECO:0000313" key="10">
    <source>
        <dbReference type="Proteomes" id="UP000223370"/>
    </source>
</evidence>